<dbReference type="PANTHER" id="PTHR43546">
    <property type="entry name" value="UPF0173 METAL-DEPENDENT HYDROLASE MJ1163-RELATED"/>
    <property type="match status" value="1"/>
</dbReference>
<dbReference type="GO" id="GO:0016787">
    <property type="term" value="F:hydrolase activity"/>
    <property type="evidence" value="ECO:0007669"/>
    <property type="project" value="UniProtKB-KW"/>
</dbReference>
<evidence type="ECO:0000313" key="4">
    <source>
        <dbReference type="Proteomes" id="UP001059480"/>
    </source>
</evidence>
<dbReference type="InterPro" id="IPR036866">
    <property type="entry name" value="RibonucZ/Hydroxyglut_hydro"/>
</dbReference>
<dbReference type="SUPFAM" id="SSF56281">
    <property type="entry name" value="Metallo-hydrolase/oxidoreductase"/>
    <property type="match status" value="1"/>
</dbReference>
<dbReference type="PANTHER" id="PTHR43546:SF9">
    <property type="entry name" value="L-ASCORBATE-6-PHOSPHATE LACTONASE ULAG-RELATED"/>
    <property type="match status" value="1"/>
</dbReference>
<feature type="domain" description="Metallo-beta-lactamase" evidence="2">
    <location>
        <begin position="98"/>
        <end position="284"/>
    </location>
</feature>
<dbReference type="EMBL" id="JANHNZ010000001">
    <property type="protein sequence ID" value="MCQ9208994.1"/>
    <property type="molecule type" value="Genomic_DNA"/>
</dbReference>
<dbReference type="NCBIfam" id="NF008688">
    <property type="entry name" value="PRK11709.1"/>
    <property type="match status" value="1"/>
</dbReference>
<dbReference type="EC" id="3.1.1.-" evidence="3"/>
<gene>
    <name evidence="3" type="primary">ulaG</name>
    <name evidence="3" type="ORF">NPA36_00235</name>
</gene>
<name>A0ABT1WK62_9LACT</name>
<dbReference type="InterPro" id="IPR001279">
    <property type="entry name" value="Metallo-B-lactamas"/>
</dbReference>
<protein>
    <submittedName>
        <fullName evidence="3">L-ascorbate 6-phosphate lactonase</fullName>
        <ecNumber evidence="3">3.1.1.-</ecNumber>
    </submittedName>
</protein>
<sequence>MGLKNINEVTKEKWLAATFPEWGTWLNEEIAAKEVDEGSFAMWWLGCTGIWLKTHEGTNIVMDMWNGTGKQTHGNGKMKKGHQMQRIGGVSNMQPNLRNVPFVVDPFELKDVDALVVSHIHSDHLDIVTASSVAKNCPQAKFIGPKEVVNTWIKWGVPEERTIVVRPNDRVTVGSVEVVALESFDRTALVTINDPEEKLAGKMPIDMDDIAVNILFETSGGNIYHGADSHYAVMFAKHGKEHDIDVALINYGENPPGIQDKMTSVDVLRMAEALQAKVVIPVHHDIWTNFMADPEEIVTLWNFKKDRLQYAFTPFIWQVGGQYNYPQDKNKIRFMFDRGFHDVFEGENDLPFPSFL</sequence>
<proteinExistence type="predicted"/>
<dbReference type="InterPro" id="IPR050114">
    <property type="entry name" value="UPF0173_UPF0282_UlaG_hydrolase"/>
</dbReference>
<reference evidence="3" key="2">
    <citation type="journal article" date="2023" name="Curr. Microbiol.">
        <title>Granulicatella seriolae sp. nov., a Novel Facultative Anaerobe Isolated from Yellowtail Marine Fish.</title>
        <authorList>
            <person name="Lee M."/>
            <person name="Choi Y.J."/>
            <person name="Farooq A."/>
            <person name="Jeong J.B."/>
            <person name="Jung M.Y."/>
        </authorList>
    </citation>
    <scope>NUCLEOTIDE SEQUENCE</scope>
    <source>
        <strain evidence="3">S8</strain>
    </source>
</reference>
<dbReference type="Gene3D" id="3.60.15.10">
    <property type="entry name" value="Ribonuclease Z/Hydroxyacylglutathione hydrolase-like"/>
    <property type="match status" value="1"/>
</dbReference>
<comment type="caution">
    <text evidence="3">The sequence shown here is derived from an EMBL/GenBank/DDBJ whole genome shotgun (WGS) entry which is preliminary data.</text>
</comment>
<keyword evidence="1 3" id="KW-0378">Hydrolase</keyword>
<evidence type="ECO:0000256" key="1">
    <source>
        <dbReference type="ARBA" id="ARBA00022801"/>
    </source>
</evidence>
<evidence type="ECO:0000313" key="3">
    <source>
        <dbReference type="EMBL" id="MCQ9208994.1"/>
    </source>
</evidence>
<dbReference type="Proteomes" id="UP001059480">
    <property type="component" value="Unassembled WGS sequence"/>
</dbReference>
<dbReference type="RefSeq" id="WP_256944463.1">
    <property type="nucleotide sequence ID" value="NZ_JANHNZ010000001.1"/>
</dbReference>
<accession>A0ABT1WK62</accession>
<evidence type="ECO:0000259" key="2">
    <source>
        <dbReference type="Pfam" id="PF12706"/>
    </source>
</evidence>
<reference evidence="3" key="3">
    <citation type="journal article" date="2023" name="Microbiol. Resour. Announc.">
        <title>Draft Genome Sequence of Granulicatella sp. Strain S8, Isolated from a Marine Fish, Seriola quinqueradiata.</title>
        <authorList>
            <person name="Lee M."/>
            <person name="Farooq A."/>
            <person name="Jeong J.B."/>
            <person name="Jung M.Y."/>
        </authorList>
    </citation>
    <scope>NUCLEOTIDE SEQUENCE</scope>
    <source>
        <strain evidence="3">S8</strain>
    </source>
</reference>
<organism evidence="3 4">
    <name type="scientific">Granulicatella seriolae</name>
    <dbReference type="NCBI Taxonomy" id="2967226"/>
    <lineage>
        <taxon>Bacteria</taxon>
        <taxon>Bacillati</taxon>
        <taxon>Bacillota</taxon>
        <taxon>Bacilli</taxon>
        <taxon>Lactobacillales</taxon>
        <taxon>Carnobacteriaceae</taxon>
        <taxon>Granulicatella</taxon>
    </lineage>
</organism>
<keyword evidence="4" id="KW-1185">Reference proteome</keyword>
<dbReference type="Pfam" id="PF12706">
    <property type="entry name" value="Lactamase_B_2"/>
    <property type="match status" value="1"/>
</dbReference>
<reference evidence="3" key="1">
    <citation type="submission" date="2022-07" db="EMBL/GenBank/DDBJ databases">
        <authorList>
            <person name="Jung M.-Y."/>
            <person name="Lee M."/>
        </authorList>
    </citation>
    <scope>NUCLEOTIDE SEQUENCE</scope>
    <source>
        <strain evidence="3">S8</strain>
    </source>
</reference>